<evidence type="ECO:0000313" key="3">
    <source>
        <dbReference type="EMBL" id="AGF47612.1"/>
    </source>
</evidence>
<feature type="binding site" evidence="2">
    <location>
        <position position="205"/>
    </location>
    <ligand>
        <name>Mg(2+)</name>
        <dbReference type="ChEBI" id="CHEBI:18420"/>
    </ligand>
</feature>
<dbReference type="SUPFAM" id="SSF64005">
    <property type="entry name" value="Undecaprenyl diphosphate synthase"/>
    <property type="match status" value="1"/>
</dbReference>
<dbReference type="PANTHER" id="PTHR10291">
    <property type="entry name" value="DEHYDRODOLICHYL DIPHOSPHATE SYNTHASE FAMILY MEMBER"/>
    <property type="match status" value="1"/>
</dbReference>
<dbReference type="InterPro" id="IPR001441">
    <property type="entry name" value="UPP_synth-like"/>
</dbReference>
<dbReference type="GO" id="GO:0005829">
    <property type="term" value="C:cytosol"/>
    <property type="evidence" value="ECO:0007669"/>
    <property type="project" value="TreeGrafter"/>
</dbReference>
<organism evidence="3 4">
    <name type="scientific">Candidatus Kinetoplastidibacterium crithidiae TCC036E</name>
    <dbReference type="NCBI Taxonomy" id="1208918"/>
    <lineage>
        <taxon>Bacteria</taxon>
        <taxon>Pseudomonadati</taxon>
        <taxon>Pseudomonadota</taxon>
        <taxon>Betaproteobacteria</taxon>
        <taxon>Candidatus Kinetoplastidibacterium</taxon>
    </lineage>
</organism>
<dbReference type="PROSITE" id="PS01066">
    <property type="entry name" value="UPP_SYNTHASE"/>
    <property type="match status" value="1"/>
</dbReference>
<keyword evidence="1 2" id="KW-0808">Transferase</keyword>
<feature type="binding site" evidence="2">
    <location>
        <begin position="61"/>
        <end position="63"/>
    </location>
    <ligand>
        <name>substrate</name>
    </ligand>
</feature>
<dbReference type="RefSeq" id="WP_015238556.1">
    <property type="nucleotide sequence ID" value="NC_020283.1"/>
</dbReference>
<proteinExistence type="inferred from homology"/>
<evidence type="ECO:0000313" key="4">
    <source>
        <dbReference type="Proteomes" id="UP000011686"/>
    </source>
</evidence>
<dbReference type="GO" id="GO:0000287">
    <property type="term" value="F:magnesium ion binding"/>
    <property type="evidence" value="ECO:0007669"/>
    <property type="project" value="UniProtKB-UniRule"/>
</dbReference>
<feature type="binding site" evidence="2">
    <location>
        <begin position="17"/>
        <end position="20"/>
    </location>
    <ligand>
        <name>substrate</name>
    </ligand>
</feature>
<gene>
    <name evidence="3" type="ORF">CDEE_0584</name>
</gene>
<feature type="binding site" evidence="2">
    <location>
        <position position="33"/>
    </location>
    <ligand>
        <name>substrate</name>
    </ligand>
</feature>
<evidence type="ECO:0000256" key="1">
    <source>
        <dbReference type="ARBA" id="ARBA00022679"/>
    </source>
</evidence>
<dbReference type="Gene3D" id="3.40.1180.10">
    <property type="entry name" value="Decaprenyl diphosphate synthase-like"/>
    <property type="match status" value="1"/>
</dbReference>
<feature type="binding site" evidence="2">
    <location>
        <position position="16"/>
    </location>
    <ligand>
        <name>Mg(2+)</name>
        <dbReference type="ChEBI" id="CHEBI:18420"/>
    </ligand>
</feature>
<dbReference type="InterPro" id="IPR018520">
    <property type="entry name" value="UPP_synth-like_CS"/>
</dbReference>
<comment type="function">
    <text evidence="2">Catalyzes the condensation of isopentenyl diphosphate (IPP) with allylic pyrophosphates generating different type of terpenoids.</text>
</comment>
<feature type="active site" description="Proton acceptor" evidence="2">
    <location>
        <position position="64"/>
    </location>
</feature>
<dbReference type="EC" id="2.5.1.-" evidence="2"/>
<keyword evidence="4" id="KW-1185">Reference proteome</keyword>
<dbReference type="InterPro" id="IPR036424">
    <property type="entry name" value="UPP_synth-like_sf"/>
</dbReference>
<comment type="cofactor">
    <cofactor evidence="2">
        <name>Mg(2+)</name>
        <dbReference type="ChEBI" id="CHEBI:18420"/>
    </cofactor>
    <text evidence="2">Binds 2 magnesium ions per subunit.</text>
</comment>
<dbReference type="GO" id="GO:0016094">
    <property type="term" value="P:polyprenol biosynthetic process"/>
    <property type="evidence" value="ECO:0007669"/>
    <property type="project" value="TreeGrafter"/>
</dbReference>
<feature type="active site" evidence="2">
    <location>
        <position position="16"/>
    </location>
</feature>
<feature type="binding site" evidence="2">
    <location>
        <begin position="192"/>
        <end position="194"/>
    </location>
    <ligand>
        <name>substrate</name>
    </ligand>
</feature>
<feature type="binding site" evidence="2">
    <location>
        <position position="186"/>
    </location>
    <ligand>
        <name>substrate</name>
    </ligand>
</feature>
<dbReference type="AlphaFoldDB" id="M1LPL8"/>
<comment type="subunit">
    <text evidence="2">Homodimer.</text>
</comment>
<dbReference type="GO" id="GO:0008834">
    <property type="term" value="F:ditrans,polycis-undecaprenyl-diphosphate synthase [(2E,6E)-farnesyl-diphosphate specific] activity"/>
    <property type="evidence" value="ECO:0007669"/>
    <property type="project" value="TreeGrafter"/>
</dbReference>
<dbReference type="STRING" id="1208918.CDEE_0584"/>
<feature type="binding site" evidence="2">
    <location>
        <position position="21"/>
    </location>
    <ligand>
        <name>substrate</name>
    </ligand>
</feature>
<dbReference type="FunFam" id="3.40.1180.10:FF:000001">
    <property type="entry name" value="(2E,6E)-farnesyl-diphosphate-specific ditrans,polycis-undecaprenyl-diphosphate synthase"/>
    <property type="match status" value="1"/>
</dbReference>
<name>M1LPL8_9PROT</name>
<protein>
    <recommendedName>
        <fullName evidence="2">Isoprenyl transferase</fullName>
        <ecNumber evidence="2">2.5.1.-</ecNumber>
    </recommendedName>
</protein>
<dbReference type="PANTHER" id="PTHR10291:SF0">
    <property type="entry name" value="DEHYDRODOLICHYL DIPHOSPHATE SYNTHASE 2"/>
    <property type="match status" value="1"/>
</dbReference>
<feature type="binding site" evidence="2">
    <location>
        <position position="29"/>
    </location>
    <ligand>
        <name>substrate</name>
    </ligand>
</feature>
<dbReference type="Proteomes" id="UP000011686">
    <property type="component" value="Chromosome"/>
</dbReference>
<sequence length="240" mass="27832">MSTNLAAPKHLAIIMDGNGRWASSRFLPRSSGHVKGIKSAISIINKSMQLGTKYLTLFAFSSENWNRPPEEVSNLISLFAKTLENKVDRLIAEGICFNVIGDTTAFNYDLQELINYAVRKTSGNKRFYLTVAANYGGHWDILQAIKLMIFDKDNSLFQRNNHNLYINDFSRYLSMSWAPNPDLLIRTGGEKRISNFLIWQLAYTELYFTDIYWPDFTPLDLERAFEWYKTRERRFGKINN</sequence>
<feature type="binding site" evidence="2">
    <location>
        <position position="67"/>
    </location>
    <ligand>
        <name>substrate</name>
    </ligand>
</feature>
<dbReference type="CDD" id="cd00475">
    <property type="entry name" value="Cis_IPPS"/>
    <property type="match status" value="1"/>
</dbReference>
<dbReference type="PATRIC" id="fig|1208918.3.peg.311"/>
<dbReference type="KEGG" id="kct:CDEE_0584"/>
<dbReference type="NCBIfam" id="TIGR00055">
    <property type="entry name" value="uppS"/>
    <property type="match status" value="1"/>
</dbReference>
<dbReference type="Pfam" id="PF01255">
    <property type="entry name" value="Prenyltransf"/>
    <property type="match status" value="1"/>
</dbReference>
<comment type="similarity">
    <text evidence="2">Belongs to the UPP synthase family.</text>
</comment>
<feature type="binding site" evidence="2">
    <location>
        <position position="65"/>
    </location>
    <ligand>
        <name>substrate</name>
    </ligand>
</feature>
<reference evidence="3 4" key="1">
    <citation type="journal article" date="2013" name="Genome Biol. Evol.">
        <title>Genome evolution and phylogenomic analysis of candidatus kinetoplastibacterium, the betaproteobacterial endosymbionts of strigomonas and angomonas.</title>
        <authorList>
            <person name="Alves J.M."/>
            <person name="Serrano M.G."/>
            <person name="Maia da Silva F."/>
            <person name="Voegtly L.J."/>
            <person name="Matveyev A.V."/>
            <person name="Teixeira M.M."/>
            <person name="Camargo E.P."/>
            <person name="Buck G.A."/>
        </authorList>
    </citation>
    <scope>NUCLEOTIDE SEQUENCE [LARGE SCALE GENOMIC DNA]</scope>
    <source>
        <strain evidence="3 4">TCC036E</strain>
    </source>
</reference>
<dbReference type="EMBL" id="CP003804">
    <property type="protein sequence ID" value="AGF47612.1"/>
    <property type="molecule type" value="Genomic_DNA"/>
</dbReference>
<dbReference type="eggNOG" id="COG0020">
    <property type="taxonomic scope" value="Bacteria"/>
</dbReference>
<dbReference type="HAMAP" id="MF_01139">
    <property type="entry name" value="ISPT"/>
    <property type="match status" value="1"/>
</dbReference>
<dbReference type="HOGENOM" id="CLU_038505_1_1_4"/>
<keyword evidence="2" id="KW-0460">Magnesium</keyword>
<accession>M1LPL8</accession>
<keyword evidence="2" id="KW-0479">Metal-binding</keyword>
<evidence type="ECO:0000256" key="2">
    <source>
        <dbReference type="HAMAP-Rule" id="MF_01139"/>
    </source>
</evidence>